<dbReference type="Gene3D" id="1.10.1040.10">
    <property type="entry name" value="N-(1-d-carboxylethyl)-l-norvaline Dehydrogenase, domain 2"/>
    <property type="match status" value="1"/>
</dbReference>
<dbReference type="Pfam" id="PF08546">
    <property type="entry name" value="ApbA_C"/>
    <property type="match status" value="1"/>
</dbReference>
<dbReference type="InterPro" id="IPR013752">
    <property type="entry name" value="KPA_reductase"/>
</dbReference>
<evidence type="ECO:0000259" key="2">
    <source>
        <dbReference type="Pfam" id="PF08546"/>
    </source>
</evidence>
<evidence type="ECO:0000313" key="3">
    <source>
        <dbReference type="EMBL" id="KAJ1921223.1"/>
    </source>
</evidence>
<evidence type="ECO:0000259" key="1">
    <source>
        <dbReference type="Pfam" id="PF02558"/>
    </source>
</evidence>
<evidence type="ECO:0008006" key="5">
    <source>
        <dbReference type="Google" id="ProtNLM"/>
    </source>
</evidence>
<dbReference type="SUPFAM" id="SSF48179">
    <property type="entry name" value="6-phosphogluconate dehydrogenase C-terminal domain-like"/>
    <property type="match status" value="1"/>
</dbReference>
<name>A0A9W8A678_9FUNG</name>
<organism evidence="3 4">
    <name type="scientific">Mycoemilia scoparia</name>
    <dbReference type="NCBI Taxonomy" id="417184"/>
    <lineage>
        <taxon>Eukaryota</taxon>
        <taxon>Fungi</taxon>
        <taxon>Fungi incertae sedis</taxon>
        <taxon>Zoopagomycota</taxon>
        <taxon>Kickxellomycotina</taxon>
        <taxon>Kickxellomycetes</taxon>
        <taxon>Kickxellales</taxon>
        <taxon>Kickxellaceae</taxon>
        <taxon>Mycoemilia</taxon>
    </lineage>
</organism>
<accession>A0A9W8A678</accession>
<dbReference type="AlphaFoldDB" id="A0A9W8A678"/>
<dbReference type="InterPro" id="IPR008927">
    <property type="entry name" value="6-PGluconate_DH-like_C_sf"/>
</dbReference>
<dbReference type="OrthoDB" id="3609at2759"/>
<sequence length="338" mass="37803">MLKFLLIGTGSLGSVVLWRLKNGGKDDIHVTALCRSNYEAVTNDGFHFTSKIFGSERWHPDRVVADVQEAVANGETYDYVLIALKALPNLFCGAYMTAPAIQNSHTCIVLIQNGLGIEEPYERLFPYNPLVSVVSYIDAYQTDPGYVQHGLMSTVAIGYHCGQYNKYTTNLGNKGKDHLKILDQFFVESGVDCIVAENIQQYRWLKQVHNAVFNPMSVLSGGKDVGSILRHPTLSKIAHKAMQEVWKAGLVVTNSSSYPYVKGEDSIDSLVKRILARPLPLWTSMWRDFQGRRPLEHNVIVKNTIDIAAKHGIAMPHLETIYAHLVVLEETYMPNTPP</sequence>
<comment type="caution">
    <text evidence="3">The sequence shown here is derived from an EMBL/GenBank/DDBJ whole genome shotgun (WGS) entry which is preliminary data.</text>
</comment>
<protein>
    <recommendedName>
        <fullName evidence="5">2-dehydropantoate 2-reductase</fullName>
    </recommendedName>
</protein>
<dbReference type="InterPro" id="IPR051402">
    <property type="entry name" value="KPR-Related"/>
</dbReference>
<dbReference type="InterPro" id="IPR036291">
    <property type="entry name" value="NAD(P)-bd_dom_sf"/>
</dbReference>
<dbReference type="FunFam" id="1.10.1040.10:FF:000017">
    <property type="entry name" value="2-dehydropantoate 2-reductase"/>
    <property type="match status" value="1"/>
</dbReference>
<keyword evidence="4" id="KW-1185">Reference proteome</keyword>
<dbReference type="EMBL" id="JANBPU010000006">
    <property type="protein sequence ID" value="KAJ1921223.1"/>
    <property type="molecule type" value="Genomic_DNA"/>
</dbReference>
<feature type="domain" description="Ketopantoate reductase N-terminal" evidence="1">
    <location>
        <begin position="5"/>
        <end position="159"/>
    </location>
</feature>
<dbReference type="GO" id="GO:0005737">
    <property type="term" value="C:cytoplasm"/>
    <property type="evidence" value="ECO:0007669"/>
    <property type="project" value="TreeGrafter"/>
</dbReference>
<dbReference type="InterPro" id="IPR013332">
    <property type="entry name" value="KPR_N"/>
</dbReference>
<dbReference type="Gene3D" id="3.40.50.720">
    <property type="entry name" value="NAD(P)-binding Rossmann-like Domain"/>
    <property type="match status" value="1"/>
</dbReference>
<feature type="domain" description="Ketopantoate reductase C-terminal" evidence="2">
    <location>
        <begin position="198"/>
        <end position="325"/>
    </location>
</feature>
<dbReference type="PANTHER" id="PTHR21708">
    <property type="entry name" value="PROBABLE 2-DEHYDROPANTOATE 2-REDUCTASE"/>
    <property type="match status" value="1"/>
</dbReference>
<dbReference type="SUPFAM" id="SSF51735">
    <property type="entry name" value="NAD(P)-binding Rossmann-fold domains"/>
    <property type="match status" value="1"/>
</dbReference>
<gene>
    <name evidence="3" type="ORF">H4219_000822</name>
</gene>
<dbReference type="Pfam" id="PF02558">
    <property type="entry name" value="ApbA"/>
    <property type="match status" value="1"/>
</dbReference>
<evidence type="ECO:0000313" key="4">
    <source>
        <dbReference type="Proteomes" id="UP001150538"/>
    </source>
</evidence>
<dbReference type="PANTHER" id="PTHR21708:SF25">
    <property type="entry name" value="PROTEIN PAM1-RELATED"/>
    <property type="match status" value="1"/>
</dbReference>
<dbReference type="Proteomes" id="UP001150538">
    <property type="component" value="Unassembled WGS sequence"/>
</dbReference>
<dbReference type="InterPro" id="IPR013328">
    <property type="entry name" value="6PGD_dom2"/>
</dbReference>
<reference evidence="3" key="1">
    <citation type="submission" date="2022-07" db="EMBL/GenBank/DDBJ databases">
        <title>Phylogenomic reconstructions and comparative analyses of Kickxellomycotina fungi.</title>
        <authorList>
            <person name="Reynolds N.K."/>
            <person name="Stajich J.E."/>
            <person name="Barry K."/>
            <person name="Grigoriev I.V."/>
            <person name="Crous P."/>
            <person name="Smith M.E."/>
        </authorList>
    </citation>
    <scope>NUCLEOTIDE SEQUENCE</scope>
    <source>
        <strain evidence="3">NBRC 100468</strain>
    </source>
</reference>
<proteinExistence type="predicted"/>